<dbReference type="InterPro" id="IPR017945">
    <property type="entry name" value="DHBP_synth_RibB-like_a/b_dom"/>
</dbReference>
<keyword evidence="5" id="KW-0863">Zinc-finger</keyword>
<dbReference type="PANTHER" id="PTHR42959:SF1">
    <property type="entry name" value="CARBAMOYLTRANSFERASE HYPF"/>
    <property type="match status" value="1"/>
</dbReference>
<evidence type="ECO:0000259" key="10">
    <source>
        <dbReference type="PROSITE" id="PS51160"/>
    </source>
</evidence>
<dbReference type="InterPro" id="IPR006070">
    <property type="entry name" value="Sua5-like_dom"/>
</dbReference>
<dbReference type="SUPFAM" id="SSF55821">
    <property type="entry name" value="YrdC/RibB"/>
    <property type="match status" value="1"/>
</dbReference>
<dbReference type="EMBL" id="WSRP01000004">
    <property type="protein sequence ID" value="MVX55969.1"/>
    <property type="molecule type" value="Genomic_DNA"/>
</dbReference>
<dbReference type="GO" id="GO:0016743">
    <property type="term" value="F:carboxyl- or carbamoyltransferase activity"/>
    <property type="evidence" value="ECO:0007669"/>
    <property type="project" value="UniProtKB-UniRule"/>
</dbReference>
<dbReference type="InterPro" id="IPR001792">
    <property type="entry name" value="Acylphosphatase-like_dom"/>
</dbReference>
<comment type="function">
    <text evidence="8">Involved in the maturation of [NiFe] hydrogenases. Along with HypE, it catalyzes the synthesis of the CN ligands of the active site iron of [NiFe]-hydrogenases. HypF functions as a carbamoyl transferase using carbamoylphosphate as a substrate and transferring the carboxamido moiety in an ATP-dependent reaction to the thiolate of the C-terminal cysteine of HypE yielding a protein-S-carboxamide.</text>
</comment>
<evidence type="ECO:0000313" key="13">
    <source>
        <dbReference type="Proteomes" id="UP000472580"/>
    </source>
</evidence>
<comment type="caution">
    <text evidence="12">The sequence shown here is derived from an EMBL/GenBank/DDBJ whole genome shotgun (WGS) entry which is preliminary data.</text>
</comment>
<comment type="catalytic activity">
    <reaction evidence="9">
        <text>an acyl phosphate + H2O = a carboxylate + phosphate + H(+)</text>
        <dbReference type="Rhea" id="RHEA:14965"/>
        <dbReference type="ChEBI" id="CHEBI:15377"/>
        <dbReference type="ChEBI" id="CHEBI:15378"/>
        <dbReference type="ChEBI" id="CHEBI:29067"/>
        <dbReference type="ChEBI" id="CHEBI:43474"/>
        <dbReference type="ChEBI" id="CHEBI:59918"/>
        <dbReference type="EC" id="3.6.1.7"/>
    </reaction>
</comment>
<dbReference type="Pfam" id="PF07503">
    <property type="entry name" value="zf-HYPF"/>
    <property type="match status" value="2"/>
</dbReference>
<dbReference type="Pfam" id="PF22521">
    <property type="entry name" value="HypF_C_2"/>
    <property type="match status" value="1"/>
</dbReference>
<evidence type="ECO:0000256" key="1">
    <source>
        <dbReference type="ARBA" id="ARBA00004711"/>
    </source>
</evidence>
<comment type="similarity">
    <text evidence="2 8">Belongs to the carbamoyltransferase HypF family.</text>
</comment>
<dbReference type="RefSeq" id="WP_160334405.1">
    <property type="nucleotide sequence ID" value="NZ_WSRP01000004.1"/>
</dbReference>
<feature type="domain" description="Acylphosphatase-like" evidence="10">
    <location>
        <begin position="6"/>
        <end position="92"/>
    </location>
</feature>
<dbReference type="PROSITE" id="PS51160">
    <property type="entry name" value="ACYLPHOSPHATASE_3"/>
    <property type="match status" value="1"/>
</dbReference>
<dbReference type="Gene3D" id="3.30.420.360">
    <property type="match status" value="1"/>
</dbReference>
<keyword evidence="12" id="KW-0808">Transferase</keyword>
<dbReference type="Gene3D" id="3.30.110.120">
    <property type="match status" value="1"/>
</dbReference>
<accession>A0A6L6YGR1</accession>
<dbReference type="UniPathway" id="UPA00335"/>
<keyword evidence="6" id="KW-0862">Zinc</keyword>
<dbReference type="Gene3D" id="3.90.870.50">
    <property type="match status" value="1"/>
</dbReference>
<dbReference type="PIRSF" id="PIRSF006256">
    <property type="entry name" value="CMPcnvr_hdrg_mat"/>
    <property type="match status" value="1"/>
</dbReference>
<dbReference type="GO" id="GO:0003725">
    <property type="term" value="F:double-stranded RNA binding"/>
    <property type="evidence" value="ECO:0007669"/>
    <property type="project" value="InterPro"/>
</dbReference>
<dbReference type="PROSITE" id="PS51163">
    <property type="entry name" value="YRDC"/>
    <property type="match status" value="1"/>
</dbReference>
<dbReference type="Proteomes" id="UP000472580">
    <property type="component" value="Unassembled WGS sequence"/>
</dbReference>
<evidence type="ECO:0000256" key="2">
    <source>
        <dbReference type="ARBA" id="ARBA00008097"/>
    </source>
</evidence>
<evidence type="ECO:0000259" key="11">
    <source>
        <dbReference type="PROSITE" id="PS51163"/>
    </source>
</evidence>
<dbReference type="AlphaFoldDB" id="A0A6L6YGR1"/>
<dbReference type="SUPFAM" id="SSF54975">
    <property type="entry name" value="Acylphosphatase/BLUF domain-like"/>
    <property type="match status" value="1"/>
</dbReference>
<dbReference type="OrthoDB" id="9808093at2"/>
<keyword evidence="13" id="KW-1185">Reference proteome</keyword>
<feature type="active site" evidence="9">
    <location>
        <position position="39"/>
    </location>
</feature>
<dbReference type="GO" id="GO:0008270">
    <property type="term" value="F:zinc ion binding"/>
    <property type="evidence" value="ECO:0007669"/>
    <property type="project" value="UniProtKB-KW"/>
</dbReference>
<evidence type="ECO:0000256" key="8">
    <source>
        <dbReference type="PIRNR" id="PIRNR006256"/>
    </source>
</evidence>
<comment type="pathway">
    <text evidence="1 8">Protein modification; [NiFe] hydrogenase maturation.</text>
</comment>
<dbReference type="PANTHER" id="PTHR42959">
    <property type="entry name" value="CARBAMOYLTRANSFERASE"/>
    <property type="match status" value="1"/>
</dbReference>
<dbReference type="InterPro" id="IPR017968">
    <property type="entry name" value="Acylphosphatase_CS"/>
</dbReference>
<name>A0A6L6YGR1_9BURK</name>
<dbReference type="InterPro" id="IPR036046">
    <property type="entry name" value="Acylphosphatase-like_dom_sf"/>
</dbReference>
<evidence type="ECO:0000256" key="4">
    <source>
        <dbReference type="ARBA" id="ARBA00022723"/>
    </source>
</evidence>
<dbReference type="NCBIfam" id="TIGR00143">
    <property type="entry name" value="hypF"/>
    <property type="match status" value="1"/>
</dbReference>
<evidence type="ECO:0000256" key="3">
    <source>
        <dbReference type="ARBA" id="ARBA00022598"/>
    </source>
</evidence>
<sequence length="768" mass="83798">MSRISARRLRINGTVQGVGFRPFVYVLATDENLNGTVLNDGQGVETVVEGEEASIARFMKRLTTELPPLASIETIVSEEIEPSGFTEFKILESHSDAVSTVIPADAAVCRACLSELTDKNNRRYRYPFINCTHCGPRYTITAHLPYDRPQTSMKDFPMCSDCLEEYTDPLDRRFHAQPNACPVCGPHVTLLDKAGLPINTDDPLAEVMRRIKAGEIAAIKGLGGFHLVCDAKNAQAVSRLRERKKRPSKPFALMVQNTASARRIAEVSEEAQKLLESSAAPIVLLPKKPGADDHLVGIAPNLTHIGLMLPYTPIHWLLFFEAADRSEDPLWHEKPNDLTLVMTSANAGGEPLVISNAEAVRLLEGICDCFLVHNRDILIRCDDSVAQAKDNDVQYIRRARGLVPQAIALPFSGPSVIAAGAWLKNTACLTKGTHAYLTQHIGDLDRVSNDRTLEKAIRHLSEVFEIRPDYIACDLHPDFYSTVLAEKLANEFDVELIAVQHHHAHIAAVMAEHGLKEAVLGLALDGVGLGTDGKSWGGELLKVDPLGFERLKSLSPILLPGGDKCAREGWRMAYALLCQNGLAENAKRLFPFKGASIIERMLASDLPIPESSSLGRIFDTAAALTGVKTHSSYEGEAPVLFQAAGYGTKGRVREDLLEFSESGVNFVPLLLNLTQYSSAAEASADFHETVAFALSRLALAVAEKNKIRKVCLSGGCCLNTRLSRSLRNYLEEGSLSVYEGLRIPPNDGGVSLGQAYAVLMKLHSNNGV</sequence>
<dbReference type="PROSITE" id="PS00150">
    <property type="entry name" value="ACYLPHOSPHATASE_1"/>
    <property type="match status" value="1"/>
</dbReference>
<dbReference type="InterPro" id="IPR051060">
    <property type="entry name" value="Carbamoyltrans_HypF-like"/>
</dbReference>
<dbReference type="Pfam" id="PF01300">
    <property type="entry name" value="Sua5_yciO_yrdC"/>
    <property type="match status" value="1"/>
</dbReference>
<feature type="domain" description="YrdC-like" evidence="11">
    <location>
        <begin position="201"/>
        <end position="401"/>
    </location>
</feature>
<feature type="active site" evidence="9">
    <location>
        <position position="21"/>
    </location>
</feature>
<dbReference type="InterPro" id="IPR011125">
    <property type="entry name" value="Znf_HypF"/>
</dbReference>
<keyword evidence="9" id="KW-0378">Hydrolase</keyword>
<dbReference type="GO" id="GO:0016874">
    <property type="term" value="F:ligase activity"/>
    <property type="evidence" value="ECO:0007669"/>
    <property type="project" value="UniProtKB-UniRule"/>
</dbReference>
<dbReference type="Pfam" id="PF17788">
    <property type="entry name" value="HypF_C"/>
    <property type="match status" value="1"/>
</dbReference>
<dbReference type="InterPro" id="IPR055128">
    <property type="entry name" value="HypF_C_2"/>
</dbReference>
<keyword evidence="3" id="KW-0436">Ligase</keyword>
<dbReference type="GO" id="GO:0003998">
    <property type="term" value="F:acylphosphatase activity"/>
    <property type="evidence" value="ECO:0007669"/>
    <property type="project" value="UniProtKB-EC"/>
</dbReference>
<dbReference type="InterPro" id="IPR041440">
    <property type="entry name" value="HypF_C"/>
</dbReference>
<dbReference type="Pfam" id="PF00708">
    <property type="entry name" value="Acylphosphatase"/>
    <property type="match status" value="1"/>
</dbReference>
<evidence type="ECO:0000313" key="12">
    <source>
        <dbReference type="EMBL" id="MVX55969.1"/>
    </source>
</evidence>
<dbReference type="InterPro" id="IPR004421">
    <property type="entry name" value="Carbamoyltransferase_HypF"/>
</dbReference>
<evidence type="ECO:0000256" key="5">
    <source>
        <dbReference type="ARBA" id="ARBA00022771"/>
    </source>
</evidence>
<gene>
    <name evidence="12" type="primary">hypF</name>
    <name evidence="12" type="ORF">E5987_01940</name>
</gene>
<dbReference type="GO" id="GO:0051604">
    <property type="term" value="P:protein maturation"/>
    <property type="evidence" value="ECO:0007669"/>
    <property type="project" value="TreeGrafter"/>
</dbReference>
<evidence type="ECO:0000256" key="9">
    <source>
        <dbReference type="PROSITE-ProRule" id="PRU00520"/>
    </source>
</evidence>
<evidence type="ECO:0000256" key="6">
    <source>
        <dbReference type="ARBA" id="ARBA00022833"/>
    </source>
</evidence>
<dbReference type="EC" id="6.2.-.-" evidence="8"/>
<reference evidence="12 13" key="1">
    <citation type="submission" date="2019-12" db="EMBL/GenBank/DDBJ databases">
        <title>Microbes associate with the intestines of laboratory mice.</title>
        <authorList>
            <person name="Navarre W."/>
            <person name="Wong E."/>
        </authorList>
    </citation>
    <scope>NUCLEOTIDE SEQUENCE [LARGE SCALE GENOMIC DNA]</scope>
    <source>
        <strain evidence="12 13">NM82_D38</strain>
    </source>
</reference>
<protein>
    <recommendedName>
        <fullName evidence="8">Carbamoyltransferase HypF</fullName>
        <ecNumber evidence="8">6.2.-.-</ecNumber>
    </recommendedName>
</protein>
<dbReference type="Gene3D" id="3.30.420.40">
    <property type="match status" value="1"/>
</dbReference>
<keyword evidence="4" id="KW-0479">Metal-binding</keyword>
<proteinExistence type="inferred from homology"/>
<comment type="catalytic activity">
    <reaction evidence="7 8">
        <text>C-terminal L-cysteinyl-[HypE protein] + carbamoyl phosphate + ATP + H2O = C-terminal S-carboxamide-L-cysteinyl-[HypE protein] + AMP + phosphate + diphosphate + H(+)</text>
        <dbReference type="Rhea" id="RHEA:55636"/>
        <dbReference type="Rhea" id="RHEA-COMP:14247"/>
        <dbReference type="Rhea" id="RHEA-COMP:14392"/>
        <dbReference type="ChEBI" id="CHEBI:15377"/>
        <dbReference type="ChEBI" id="CHEBI:15378"/>
        <dbReference type="ChEBI" id="CHEBI:30616"/>
        <dbReference type="ChEBI" id="CHEBI:33019"/>
        <dbReference type="ChEBI" id="CHEBI:43474"/>
        <dbReference type="ChEBI" id="CHEBI:58228"/>
        <dbReference type="ChEBI" id="CHEBI:76913"/>
        <dbReference type="ChEBI" id="CHEBI:139126"/>
        <dbReference type="ChEBI" id="CHEBI:456215"/>
    </reaction>
</comment>
<organism evidence="12 13">
    <name type="scientific">Parasutterella muris</name>
    <dbReference type="NCBI Taxonomy" id="2565572"/>
    <lineage>
        <taxon>Bacteria</taxon>
        <taxon>Pseudomonadati</taxon>
        <taxon>Pseudomonadota</taxon>
        <taxon>Betaproteobacteria</taxon>
        <taxon>Burkholderiales</taxon>
        <taxon>Sutterellaceae</taxon>
        <taxon>Parasutterella</taxon>
    </lineage>
</organism>
<evidence type="ECO:0000256" key="7">
    <source>
        <dbReference type="ARBA" id="ARBA00048220"/>
    </source>
</evidence>